<keyword evidence="9" id="KW-0472">Membrane</keyword>
<dbReference type="GO" id="GO:0048040">
    <property type="term" value="F:UDP-glucuronate decarboxylase activity"/>
    <property type="evidence" value="ECO:0007669"/>
    <property type="project" value="TreeGrafter"/>
</dbReference>
<feature type="domain" description="NAD-dependent epimerase/dehydratase" evidence="13">
    <location>
        <begin position="20"/>
        <end position="249"/>
    </location>
</feature>
<dbReference type="GO" id="GO:0005737">
    <property type="term" value="C:cytoplasm"/>
    <property type="evidence" value="ECO:0007669"/>
    <property type="project" value="TreeGrafter"/>
</dbReference>
<dbReference type="Pfam" id="PF01370">
    <property type="entry name" value="Epimerase"/>
    <property type="match status" value="1"/>
</dbReference>
<dbReference type="AlphaFoldDB" id="A0A552UGC9"/>
<reference evidence="14 15" key="1">
    <citation type="submission" date="2019-07" db="EMBL/GenBank/DDBJ databases">
        <title>Novel species isolated from glacier.</title>
        <authorList>
            <person name="Liu Q."/>
            <person name="Xin Y.-H."/>
        </authorList>
    </citation>
    <scope>NUCLEOTIDE SEQUENCE [LARGE SCALE GENOMIC DNA]</scope>
    <source>
        <strain evidence="14 15">LB1R16</strain>
    </source>
</reference>
<keyword evidence="8" id="KW-0333">Golgi apparatus</keyword>
<comment type="subcellular location">
    <subcellularLocation>
        <location evidence="2">Golgi apparatus membrane</location>
        <topology evidence="2">Single-pass type II membrane protein</topology>
    </subcellularLocation>
    <subcellularLocation>
        <location evidence="12">Golgi apparatus</location>
        <location evidence="12">Golgi stack membrane</location>
    </subcellularLocation>
</comment>
<sequence length="322" mass="33912">MTTTAPATRRVPAGGGPRAVLVTGGAGFLGGALCARLLEEGWRVTALDDLSSGHAENVPAGCDFIHADVREPITGRYDVILNLASPAAPADYMRDAVRTVMTNVTGMAQVLDAARRDGARVVQASTSEIYGDPDDALQSEAYVGRTSPVGPRAAYVEGKRAAEALCAAYARQHGVDVTIARIFNVYGPGTNPADGRVIPQFIGAALRGEPLVVNGDGSRTRSFCFVDDFTAAFAALIDAPVGLGPINIGNSEEVSIGELAQLIVELTGSRSEIRLAPPIPDEPRQRRPDIALAQRVLGWRPEVDLAKGLRLTIDAFRGVSSE</sequence>
<comment type="cofactor">
    <cofactor evidence="1">
        <name>NAD(+)</name>
        <dbReference type="ChEBI" id="CHEBI:57540"/>
    </cofactor>
</comment>
<evidence type="ECO:0000256" key="7">
    <source>
        <dbReference type="ARBA" id="ARBA00023027"/>
    </source>
</evidence>
<evidence type="ECO:0000256" key="1">
    <source>
        <dbReference type="ARBA" id="ARBA00001911"/>
    </source>
</evidence>
<comment type="caution">
    <text evidence="14">The sequence shown here is derived from an EMBL/GenBank/DDBJ whole genome shotgun (WGS) entry which is preliminary data.</text>
</comment>
<keyword evidence="15" id="KW-1185">Reference proteome</keyword>
<accession>A0A552UGC9</accession>
<dbReference type="SUPFAM" id="SSF51735">
    <property type="entry name" value="NAD(P)-binding Rossmann-fold domains"/>
    <property type="match status" value="1"/>
</dbReference>
<evidence type="ECO:0000256" key="12">
    <source>
        <dbReference type="ARBA" id="ARBA00037859"/>
    </source>
</evidence>
<dbReference type="FunFam" id="3.40.50.720:FF:000065">
    <property type="entry name" value="UDP-glucuronic acid decarboxylase 1"/>
    <property type="match status" value="1"/>
</dbReference>
<dbReference type="GO" id="GO:0070403">
    <property type="term" value="F:NAD+ binding"/>
    <property type="evidence" value="ECO:0007669"/>
    <property type="project" value="InterPro"/>
</dbReference>
<organism evidence="14 15">
    <name type="scientific">Glacieibacterium frigidum</name>
    <dbReference type="NCBI Taxonomy" id="2593303"/>
    <lineage>
        <taxon>Bacteria</taxon>
        <taxon>Pseudomonadati</taxon>
        <taxon>Pseudomonadota</taxon>
        <taxon>Alphaproteobacteria</taxon>
        <taxon>Sphingomonadales</taxon>
        <taxon>Sphingosinicellaceae</taxon>
        <taxon>Glacieibacterium</taxon>
    </lineage>
</organism>
<proteinExistence type="predicted"/>
<keyword evidence="5" id="KW-0735">Signal-anchor</keyword>
<evidence type="ECO:0000256" key="3">
    <source>
        <dbReference type="ARBA" id="ARBA00022692"/>
    </source>
</evidence>
<name>A0A552UGC9_9SPHN</name>
<evidence type="ECO:0000256" key="6">
    <source>
        <dbReference type="ARBA" id="ARBA00022989"/>
    </source>
</evidence>
<keyword evidence="6" id="KW-1133">Transmembrane helix</keyword>
<evidence type="ECO:0000256" key="11">
    <source>
        <dbReference type="ARBA" id="ARBA00023239"/>
    </source>
</evidence>
<evidence type="ECO:0000256" key="4">
    <source>
        <dbReference type="ARBA" id="ARBA00022793"/>
    </source>
</evidence>
<keyword evidence="10" id="KW-0325">Glycoprotein</keyword>
<dbReference type="Gene3D" id="3.40.50.720">
    <property type="entry name" value="NAD(P)-binding Rossmann-like Domain"/>
    <property type="match status" value="1"/>
</dbReference>
<keyword evidence="7" id="KW-0520">NAD</keyword>
<dbReference type="PANTHER" id="PTHR43078:SF6">
    <property type="entry name" value="UDP-GLUCURONIC ACID DECARBOXYLASE 1"/>
    <property type="match status" value="1"/>
</dbReference>
<evidence type="ECO:0000256" key="9">
    <source>
        <dbReference type="ARBA" id="ARBA00023136"/>
    </source>
</evidence>
<gene>
    <name evidence="14" type="ORF">FMM06_03605</name>
</gene>
<evidence type="ECO:0000259" key="13">
    <source>
        <dbReference type="Pfam" id="PF01370"/>
    </source>
</evidence>
<protein>
    <submittedName>
        <fullName evidence="14">NAD-dependent epimerase/dehydratase family protein</fullName>
    </submittedName>
</protein>
<dbReference type="InterPro" id="IPR001509">
    <property type="entry name" value="Epimerase_deHydtase"/>
</dbReference>
<keyword evidence="3" id="KW-0812">Transmembrane</keyword>
<dbReference type="GO" id="GO:0042732">
    <property type="term" value="P:D-xylose metabolic process"/>
    <property type="evidence" value="ECO:0007669"/>
    <property type="project" value="InterPro"/>
</dbReference>
<evidence type="ECO:0000256" key="8">
    <source>
        <dbReference type="ARBA" id="ARBA00023034"/>
    </source>
</evidence>
<evidence type="ECO:0000256" key="5">
    <source>
        <dbReference type="ARBA" id="ARBA00022968"/>
    </source>
</evidence>
<evidence type="ECO:0000256" key="2">
    <source>
        <dbReference type="ARBA" id="ARBA00004323"/>
    </source>
</evidence>
<dbReference type="EMBL" id="VJWA01000001">
    <property type="protein sequence ID" value="TRW17282.1"/>
    <property type="molecule type" value="Genomic_DNA"/>
</dbReference>
<dbReference type="RefSeq" id="WP_143554827.1">
    <property type="nucleotide sequence ID" value="NZ_VJWA01000001.1"/>
</dbReference>
<dbReference type="OrthoDB" id="9801785at2"/>
<dbReference type="InterPro" id="IPR036291">
    <property type="entry name" value="NAD(P)-bd_dom_sf"/>
</dbReference>
<dbReference type="Proteomes" id="UP000317894">
    <property type="component" value="Unassembled WGS sequence"/>
</dbReference>
<evidence type="ECO:0000256" key="10">
    <source>
        <dbReference type="ARBA" id="ARBA00023180"/>
    </source>
</evidence>
<keyword evidence="4" id="KW-0210">Decarboxylase</keyword>
<evidence type="ECO:0000313" key="14">
    <source>
        <dbReference type="EMBL" id="TRW17282.1"/>
    </source>
</evidence>
<evidence type="ECO:0000313" key="15">
    <source>
        <dbReference type="Proteomes" id="UP000317894"/>
    </source>
</evidence>
<keyword evidence="11" id="KW-0456">Lyase</keyword>
<dbReference type="InterPro" id="IPR044516">
    <property type="entry name" value="UXS-like"/>
</dbReference>
<dbReference type="PANTHER" id="PTHR43078">
    <property type="entry name" value="UDP-GLUCURONIC ACID DECARBOXYLASE-RELATED"/>
    <property type="match status" value="1"/>
</dbReference>